<evidence type="ECO:0000313" key="1">
    <source>
        <dbReference type="EMBL" id="MFC6765695.1"/>
    </source>
</evidence>
<evidence type="ECO:0000313" key="2">
    <source>
        <dbReference type="Proteomes" id="UP001596383"/>
    </source>
</evidence>
<organism evidence="1 2">
    <name type="scientific">Natrinema soli</name>
    <dbReference type="NCBI Taxonomy" id="1930624"/>
    <lineage>
        <taxon>Archaea</taxon>
        <taxon>Methanobacteriati</taxon>
        <taxon>Methanobacteriota</taxon>
        <taxon>Stenosarchaea group</taxon>
        <taxon>Halobacteria</taxon>
        <taxon>Halobacteriales</taxon>
        <taxon>Natrialbaceae</taxon>
        <taxon>Natrinema</taxon>
    </lineage>
</organism>
<dbReference type="Proteomes" id="UP001596383">
    <property type="component" value="Unassembled WGS sequence"/>
</dbReference>
<dbReference type="AlphaFoldDB" id="A0ABD5SME8"/>
<comment type="caution">
    <text evidence="1">The sequence shown here is derived from an EMBL/GenBank/DDBJ whole genome shotgun (WGS) entry which is preliminary data.</text>
</comment>
<dbReference type="RefSeq" id="WP_273738712.1">
    <property type="nucleotide sequence ID" value="NZ_JAQIVI010000178.1"/>
</dbReference>
<dbReference type="EMBL" id="JBHSWV010000178">
    <property type="protein sequence ID" value="MFC6765695.1"/>
    <property type="molecule type" value="Genomic_DNA"/>
</dbReference>
<accession>A0ABD5SME8</accession>
<reference evidence="1 2" key="1">
    <citation type="journal article" date="2019" name="Int. J. Syst. Evol. Microbiol.">
        <title>The Global Catalogue of Microorganisms (GCM) 10K type strain sequencing project: providing services to taxonomists for standard genome sequencing and annotation.</title>
        <authorList>
            <consortium name="The Broad Institute Genomics Platform"/>
            <consortium name="The Broad Institute Genome Sequencing Center for Infectious Disease"/>
            <person name="Wu L."/>
            <person name="Ma J."/>
        </authorList>
    </citation>
    <scope>NUCLEOTIDE SEQUENCE [LARGE SCALE GENOMIC DNA]</scope>
    <source>
        <strain evidence="1 2">LMG 29247</strain>
    </source>
</reference>
<keyword evidence="2" id="KW-1185">Reference proteome</keyword>
<protein>
    <submittedName>
        <fullName evidence="1">Uncharacterized protein</fullName>
    </submittedName>
</protein>
<proteinExistence type="predicted"/>
<gene>
    <name evidence="1" type="ORF">ACFQE6_12055</name>
</gene>
<sequence>MNEWLEDNQELYWKIVIPAKRKREFRDKLDQANINHRTLFPGLDGIATWLKEYYRPSASQ</sequence>
<name>A0ABD5SME8_9EURY</name>